<gene>
    <name evidence="1" type="ORF">HDF13_003828</name>
</gene>
<dbReference type="Proteomes" id="UP000569005">
    <property type="component" value="Unassembled WGS sequence"/>
</dbReference>
<accession>A0ACC5P452</accession>
<dbReference type="EMBL" id="JACHEA010000001">
    <property type="protein sequence ID" value="MBB5341495.1"/>
    <property type="molecule type" value="Genomic_DNA"/>
</dbReference>
<name>A0ACC5P452_9BACT</name>
<keyword evidence="2" id="KW-1185">Reference proteome</keyword>
<reference evidence="1" key="1">
    <citation type="submission" date="2020-08" db="EMBL/GenBank/DDBJ databases">
        <title>Genomic Encyclopedia of Type Strains, Phase IV (KMG-V): Genome sequencing to study the core and pangenomes of soil and plant-associated prokaryotes.</title>
        <authorList>
            <person name="Whitman W."/>
        </authorList>
    </citation>
    <scope>NUCLEOTIDE SEQUENCE</scope>
    <source>
        <strain evidence="1">M8UP15</strain>
    </source>
</reference>
<evidence type="ECO:0000313" key="1">
    <source>
        <dbReference type="EMBL" id="MBB5341495.1"/>
    </source>
</evidence>
<evidence type="ECO:0000313" key="2">
    <source>
        <dbReference type="Proteomes" id="UP000569005"/>
    </source>
</evidence>
<protein>
    <submittedName>
        <fullName evidence="1">DNA-binding winged helix-turn-helix (WHTH) protein/Tol biopolymer transport system component</fullName>
    </submittedName>
</protein>
<comment type="caution">
    <text evidence="1">The sequence shown here is derived from an EMBL/GenBank/DDBJ whole genome shotgun (WGS) entry which is preliminary data.</text>
</comment>
<sequence>MSEEIGRVGGPKNVREALLISSETADRNRHEIYEFGPFRLEPAERKLSRGDEVVTLTPKVFDMLVMLVRHSGHLLEKDDLIRSLWPDSFVEEGNLSNNIFVLRKALGNDREYIETVPRRGYRFVGAVRQLPPTGRNAISGVLEGQIRDVPSRQTRRGWKILFAAAAALLLFAAVFILRRFRGENSASSPNSPHLAVEQRLTSNPSDVPVRAAAISADGKYLAYADPTGLYLSQISSGETRRWSLPKDFVVFPRSWYPDGAHLLVVRDPKHPLDSSLPNPSLYKLSILGGEPQKIMSNAWGGSVSPDGSRIAYLSHTNAGDLWIMDSDGANARKVVAGPDPNKGGAGQDLIWRVVWSPTGQHLAYIQAHYRNAPDPVEPISSLRIVDPDGGGASVVLEDARLGPVALWWGREDRILFSYREDPANAQRNYGVYSIRIDGRTGKAIGPPQAVTRAEGFIEGMNGTPDGKRLVLWRLRVPAQVFISDYDPGTRQWKEPRRLVLDANENLAWVWTADSKAVFFVSNRNGTWKLFKQAIDETSPEVLVEGPSISDPRLSADGTQVLYLSSSNPDDASFPAEVMSKPIAGGTPRVVIQGKGIGNFQCAMAPSTLCLFSRDGGDYVFRVFDLEHGAGRELLKLQHQVWSENGSWSLSSDGSKLAIFLDQHRIRFFSIATGAAQDVTVKDWPLQNGDWGANSQTVFMPSHSPAGVPVILEVDQTGKAKVVLQGKPNADFGWMIQSPDSRHAVLGEYIPTDNNAWILNDF</sequence>
<proteinExistence type="predicted"/>
<organism evidence="1 2">
    <name type="scientific">Tunturiibacter gelidiferens</name>
    <dbReference type="NCBI Taxonomy" id="3069689"/>
    <lineage>
        <taxon>Bacteria</taxon>
        <taxon>Pseudomonadati</taxon>
        <taxon>Acidobacteriota</taxon>
        <taxon>Terriglobia</taxon>
        <taxon>Terriglobales</taxon>
        <taxon>Acidobacteriaceae</taxon>
        <taxon>Tunturiibacter</taxon>
    </lineage>
</organism>
<keyword evidence="1" id="KW-0238">DNA-binding</keyword>